<name>A2DND1_TRIV3</name>
<feature type="transmembrane region" description="Helical" evidence="1">
    <location>
        <begin position="123"/>
        <end position="145"/>
    </location>
</feature>
<gene>
    <name evidence="2" type="ORF">TVAG_306410</name>
</gene>
<dbReference type="RefSeq" id="XP_001579105.1">
    <property type="nucleotide sequence ID" value="XM_001579055.1"/>
</dbReference>
<evidence type="ECO:0000313" key="2">
    <source>
        <dbReference type="EMBL" id="EAY18119.1"/>
    </source>
</evidence>
<dbReference type="InterPro" id="IPR050549">
    <property type="entry name" value="MFS_Trehalose_Transporter"/>
</dbReference>
<feature type="transmembrane region" description="Helical" evidence="1">
    <location>
        <begin position="34"/>
        <end position="55"/>
    </location>
</feature>
<dbReference type="InterPro" id="IPR036259">
    <property type="entry name" value="MFS_trans_sf"/>
</dbReference>
<dbReference type="KEGG" id="tva:5463624"/>
<dbReference type="SUPFAM" id="SSF103473">
    <property type="entry name" value="MFS general substrate transporter"/>
    <property type="match status" value="1"/>
</dbReference>
<evidence type="ECO:0000313" key="3">
    <source>
        <dbReference type="Proteomes" id="UP000001542"/>
    </source>
</evidence>
<dbReference type="AlphaFoldDB" id="A2DND1"/>
<evidence type="ECO:0008006" key="4">
    <source>
        <dbReference type="Google" id="ProtNLM"/>
    </source>
</evidence>
<organism evidence="2 3">
    <name type="scientific">Trichomonas vaginalis (strain ATCC PRA-98 / G3)</name>
    <dbReference type="NCBI Taxonomy" id="412133"/>
    <lineage>
        <taxon>Eukaryota</taxon>
        <taxon>Metamonada</taxon>
        <taxon>Parabasalia</taxon>
        <taxon>Trichomonadida</taxon>
        <taxon>Trichomonadidae</taxon>
        <taxon>Trichomonas</taxon>
    </lineage>
</organism>
<dbReference type="Gene3D" id="1.20.1250.20">
    <property type="entry name" value="MFS general substrate transporter like domains"/>
    <property type="match status" value="1"/>
</dbReference>
<accession>A2DND1</accession>
<dbReference type="VEuPathDB" id="TrichDB:TVAGG3_1024560"/>
<dbReference type="GO" id="GO:0016020">
    <property type="term" value="C:membrane"/>
    <property type="evidence" value="ECO:0000318"/>
    <property type="project" value="GO_Central"/>
</dbReference>
<dbReference type="GO" id="GO:0055085">
    <property type="term" value="P:transmembrane transport"/>
    <property type="evidence" value="ECO:0000318"/>
    <property type="project" value="GO_Central"/>
</dbReference>
<dbReference type="InParanoid" id="A2DND1"/>
<feature type="transmembrane region" description="Helical" evidence="1">
    <location>
        <begin position="312"/>
        <end position="330"/>
    </location>
</feature>
<reference evidence="2" key="2">
    <citation type="journal article" date="2007" name="Science">
        <title>Draft genome sequence of the sexually transmitted pathogen Trichomonas vaginalis.</title>
        <authorList>
            <person name="Carlton J.M."/>
            <person name="Hirt R.P."/>
            <person name="Silva J.C."/>
            <person name="Delcher A.L."/>
            <person name="Schatz M."/>
            <person name="Zhao Q."/>
            <person name="Wortman J.R."/>
            <person name="Bidwell S.L."/>
            <person name="Alsmark U.C.M."/>
            <person name="Besteiro S."/>
            <person name="Sicheritz-Ponten T."/>
            <person name="Noel C.J."/>
            <person name="Dacks J.B."/>
            <person name="Foster P.G."/>
            <person name="Simillion C."/>
            <person name="Van de Peer Y."/>
            <person name="Miranda-Saavedra D."/>
            <person name="Barton G.J."/>
            <person name="Westrop G.D."/>
            <person name="Mueller S."/>
            <person name="Dessi D."/>
            <person name="Fiori P.L."/>
            <person name="Ren Q."/>
            <person name="Paulsen I."/>
            <person name="Zhang H."/>
            <person name="Bastida-Corcuera F.D."/>
            <person name="Simoes-Barbosa A."/>
            <person name="Brown M.T."/>
            <person name="Hayes R.D."/>
            <person name="Mukherjee M."/>
            <person name="Okumura C.Y."/>
            <person name="Schneider R."/>
            <person name="Smith A.J."/>
            <person name="Vanacova S."/>
            <person name="Villalvazo M."/>
            <person name="Haas B.J."/>
            <person name="Pertea M."/>
            <person name="Feldblyum T.V."/>
            <person name="Utterback T.R."/>
            <person name="Shu C.L."/>
            <person name="Osoegawa K."/>
            <person name="de Jong P.J."/>
            <person name="Hrdy I."/>
            <person name="Horvathova L."/>
            <person name="Zubacova Z."/>
            <person name="Dolezal P."/>
            <person name="Malik S.B."/>
            <person name="Logsdon J.M. Jr."/>
            <person name="Henze K."/>
            <person name="Gupta A."/>
            <person name="Wang C.C."/>
            <person name="Dunne R.L."/>
            <person name="Upcroft J.A."/>
            <person name="Upcroft P."/>
            <person name="White O."/>
            <person name="Salzberg S.L."/>
            <person name="Tang P."/>
            <person name="Chiu C.-H."/>
            <person name="Lee Y.-S."/>
            <person name="Embley T.M."/>
            <person name="Coombs G.H."/>
            <person name="Mottram J.C."/>
            <person name="Tachezy J."/>
            <person name="Fraser-Liggett C.M."/>
            <person name="Johnson P.J."/>
        </authorList>
    </citation>
    <scope>NUCLEOTIDE SEQUENCE [LARGE SCALE GENOMIC DNA]</scope>
    <source>
        <strain evidence="2">G3</strain>
    </source>
</reference>
<dbReference type="VEuPathDB" id="TrichDB:TVAG_306410"/>
<dbReference type="GO" id="GO:0022857">
    <property type="term" value="F:transmembrane transporter activity"/>
    <property type="evidence" value="ECO:0000318"/>
    <property type="project" value="GO_Central"/>
</dbReference>
<feature type="transmembrane region" description="Helical" evidence="1">
    <location>
        <begin position="191"/>
        <end position="210"/>
    </location>
</feature>
<feature type="transmembrane region" description="Helical" evidence="1">
    <location>
        <begin position="62"/>
        <end position="79"/>
    </location>
</feature>
<feature type="transmembrane region" description="Helical" evidence="1">
    <location>
        <begin position="85"/>
        <end position="111"/>
    </location>
</feature>
<reference evidence="2" key="1">
    <citation type="submission" date="2006-10" db="EMBL/GenBank/DDBJ databases">
        <authorList>
            <person name="Amadeo P."/>
            <person name="Zhao Q."/>
            <person name="Wortman J."/>
            <person name="Fraser-Liggett C."/>
            <person name="Carlton J."/>
        </authorList>
    </citation>
    <scope>NUCLEOTIDE SEQUENCE</scope>
    <source>
        <strain evidence="2">G3</strain>
    </source>
</reference>
<dbReference type="EMBL" id="DS113222">
    <property type="protein sequence ID" value="EAY18119.1"/>
    <property type="molecule type" value="Genomic_DNA"/>
</dbReference>
<keyword evidence="1" id="KW-0472">Membrane</keyword>
<dbReference type="PANTHER" id="PTHR48021:SF1">
    <property type="entry name" value="GH07001P-RELATED"/>
    <property type="match status" value="1"/>
</dbReference>
<keyword evidence="1" id="KW-1133">Transmembrane helix</keyword>
<keyword evidence="1" id="KW-0812">Transmembrane</keyword>
<dbReference type="PANTHER" id="PTHR48021">
    <property type="match status" value="1"/>
</dbReference>
<evidence type="ECO:0000256" key="1">
    <source>
        <dbReference type="SAM" id="Phobius"/>
    </source>
</evidence>
<feature type="transmembrane region" description="Helical" evidence="1">
    <location>
        <begin position="151"/>
        <end position="170"/>
    </location>
</feature>
<protein>
    <recommendedName>
        <fullName evidence="4">Major Facilitator Superfamily protein</fullName>
    </recommendedName>
</protein>
<dbReference type="Proteomes" id="UP000001542">
    <property type="component" value="Unassembled WGS sequence"/>
</dbReference>
<feature type="transmembrane region" description="Helical" evidence="1">
    <location>
        <begin position="336"/>
        <end position="357"/>
    </location>
</feature>
<keyword evidence="3" id="KW-1185">Reference proteome</keyword>
<feature type="transmembrane region" description="Helical" evidence="1">
    <location>
        <begin position="226"/>
        <end position="246"/>
    </location>
</feature>
<proteinExistence type="predicted"/>
<feature type="transmembrane region" description="Helical" evidence="1">
    <location>
        <begin position="253"/>
        <end position="275"/>
    </location>
</feature>
<sequence length="393" mass="45276">MIGSMTAGEAFLFWQKAGFTIEFEIYHQSPYGNAFPIIVTVTSFFATVFLHFIYARLNFKQFISLSSILSAISWFIMTYSTKYVVLLLMISAILLGVSISLFNILNPIYLLSLATREQIDAFGILHPIGISLGSIVCILLGNFINWRFLCLIFGFISTLHLVLVHFIPDFDTQYLEQLKKARISERKASRVKSYVHCIFLAFLPFFGGYFDEFLSTNEYQLYRKPLYLVLTNVFYILMFFVTFLLVYYFEFKVLWIISCLLCCVSQIASAVLTGMHFDQKFNLICYILFVVSFRISLDVAGWSMIPRIDINLLSSLSLIRVTCYGSYYVFRLSGNQFIFTLITKSISALICFVLLFYRIFIFHEDNEIGDAVLTSNLENIFESNPDSLTSHLL</sequence>
<feature type="transmembrane region" description="Helical" evidence="1">
    <location>
        <begin position="281"/>
        <end position="300"/>
    </location>
</feature>